<accession>A0A5D4H772</accession>
<dbReference type="AlphaFoldDB" id="A0A5D4H772"/>
<comment type="caution">
    <text evidence="1">The sequence shown here is derived from an EMBL/GenBank/DDBJ whole genome shotgun (WGS) entry which is preliminary data.</text>
</comment>
<keyword evidence="2" id="KW-1185">Reference proteome</keyword>
<reference evidence="1 2" key="1">
    <citation type="submission" date="2019-08" db="EMBL/GenBank/DDBJ databases">
        <title>Draft genome for granaticin producer strain Streptomyces parvus C05.</title>
        <authorList>
            <person name="Gonzalez-Pimentel J.L."/>
        </authorList>
    </citation>
    <scope>NUCLEOTIDE SEQUENCE [LARGE SCALE GENOMIC DNA]</scope>
    <source>
        <strain evidence="1 2">C05</strain>
    </source>
</reference>
<sequence length="48" mass="5193">VPAVLIDHARKVADEYRTRTGSPIDTDTLRSRLGVPPHLADAIAARLS</sequence>
<organism evidence="1 2">
    <name type="scientific">Streptomyces parvus</name>
    <dbReference type="NCBI Taxonomy" id="66428"/>
    <lineage>
        <taxon>Bacteria</taxon>
        <taxon>Bacillati</taxon>
        <taxon>Actinomycetota</taxon>
        <taxon>Actinomycetes</taxon>
        <taxon>Kitasatosporales</taxon>
        <taxon>Streptomycetaceae</taxon>
        <taxon>Streptomyces</taxon>
    </lineage>
</organism>
<evidence type="ECO:0000313" key="2">
    <source>
        <dbReference type="Proteomes" id="UP000323242"/>
    </source>
</evidence>
<feature type="non-terminal residue" evidence="1">
    <location>
        <position position="1"/>
    </location>
</feature>
<dbReference type="Proteomes" id="UP000323242">
    <property type="component" value="Unassembled WGS sequence"/>
</dbReference>
<protein>
    <submittedName>
        <fullName evidence="1">SpdA protein</fullName>
    </submittedName>
</protein>
<dbReference type="EMBL" id="VSZQ01000663">
    <property type="protein sequence ID" value="TYR35295.1"/>
    <property type="molecule type" value="Genomic_DNA"/>
</dbReference>
<name>A0A5D4H772_9ACTN</name>
<gene>
    <name evidence="1" type="ORF">FY004_40175</name>
</gene>
<proteinExistence type="predicted"/>
<evidence type="ECO:0000313" key="1">
    <source>
        <dbReference type="EMBL" id="TYR35295.1"/>
    </source>
</evidence>